<dbReference type="InterPro" id="IPR020476">
    <property type="entry name" value="Nudix_hydrolase"/>
</dbReference>
<organism evidence="3 4">
    <name type="scientific">Streptomyces anatolicus</name>
    <dbReference type="NCBI Taxonomy" id="2675858"/>
    <lineage>
        <taxon>Bacteria</taxon>
        <taxon>Bacillati</taxon>
        <taxon>Actinomycetota</taxon>
        <taxon>Actinomycetes</taxon>
        <taxon>Kitasatosporales</taxon>
        <taxon>Streptomycetaceae</taxon>
        <taxon>Streptomyces</taxon>
    </lineage>
</organism>
<evidence type="ECO:0000259" key="2">
    <source>
        <dbReference type="PROSITE" id="PS51462"/>
    </source>
</evidence>
<dbReference type="Proteomes" id="UP001197114">
    <property type="component" value="Unassembled WGS sequence"/>
</dbReference>
<protein>
    <submittedName>
        <fullName evidence="3">NUDIX domain-containing protein</fullName>
    </submittedName>
</protein>
<dbReference type="InterPro" id="IPR000086">
    <property type="entry name" value="NUDIX_hydrolase_dom"/>
</dbReference>
<name>A0ABS6YMS8_9ACTN</name>
<dbReference type="CDD" id="cd02883">
    <property type="entry name" value="NUDIX_Hydrolase"/>
    <property type="match status" value="1"/>
</dbReference>
<dbReference type="PRINTS" id="PR00502">
    <property type="entry name" value="NUDIXFAMILY"/>
</dbReference>
<keyword evidence="4" id="KW-1185">Reference proteome</keyword>
<dbReference type="Gene3D" id="3.90.79.10">
    <property type="entry name" value="Nucleoside Triphosphate Pyrophosphohydrolase"/>
    <property type="match status" value="1"/>
</dbReference>
<evidence type="ECO:0000313" key="4">
    <source>
        <dbReference type="Proteomes" id="UP001197114"/>
    </source>
</evidence>
<dbReference type="Pfam" id="PF00293">
    <property type="entry name" value="NUDIX"/>
    <property type="match status" value="1"/>
</dbReference>
<feature type="domain" description="Nudix hydrolase" evidence="2">
    <location>
        <begin position="1"/>
        <end position="85"/>
    </location>
</feature>
<evidence type="ECO:0000256" key="1">
    <source>
        <dbReference type="ARBA" id="ARBA00022801"/>
    </source>
</evidence>
<gene>
    <name evidence="3" type="ORF">GKQ77_14320</name>
</gene>
<proteinExistence type="predicted"/>
<dbReference type="RefSeq" id="WP_219689116.1">
    <property type="nucleotide sequence ID" value="NZ_WMBF01000128.1"/>
</dbReference>
<comment type="caution">
    <text evidence="3">The sequence shown here is derived from an EMBL/GenBank/DDBJ whole genome shotgun (WGS) entry which is preliminary data.</text>
</comment>
<dbReference type="EMBL" id="WMBF01000128">
    <property type="protein sequence ID" value="MBW5422723.1"/>
    <property type="molecule type" value="Genomic_DNA"/>
</dbReference>
<reference evidence="3 4" key="1">
    <citation type="submission" date="2019-11" db="EMBL/GenBank/DDBJ databases">
        <authorList>
            <person name="Ay H."/>
        </authorList>
    </citation>
    <scope>NUCLEOTIDE SEQUENCE [LARGE SCALE GENOMIC DNA]</scope>
    <source>
        <strain evidence="3 4">BG9H</strain>
    </source>
</reference>
<dbReference type="PROSITE" id="PS51462">
    <property type="entry name" value="NUDIX"/>
    <property type="match status" value="1"/>
</dbReference>
<accession>A0ABS6YMS8</accession>
<keyword evidence="1" id="KW-0378">Hydrolase</keyword>
<sequence>MDGLIAGAVFTHQGRVLPIRRAVPEGDLVWQSPADKVDAGEPPQQAAVRESLEEAGVMVEPVAVIGERLHPVTRRRIVRRKTAAI</sequence>
<dbReference type="SUPFAM" id="SSF55811">
    <property type="entry name" value="Nudix"/>
    <property type="match status" value="1"/>
</dbReference>
<evidence type="ECO:0000313" key="3">
    <source>
        <dbReference type="EMBL" id="MBW5422723.1"/>
    </source>
</evidence>
<dbReference type="InterPro" id="IPR015797">
    <property type="entry name" value="NUDIX_hydrolase-like_dom_sf"/>
</dbReference>